<dbReference type="InterPro" id="IPR050469">
    <property type="entry name" value="Diguanylate_Cyclase"/>
</dbReference>
<dbReference type="Proteomes" id="UP000823821">
    <property type="component" value="Unassembled WGS sequence"/>
</dbReference>
<dbReference type="EC" id="2.7.7.65" evidence="1"/>
<dbReference type="Gene3D" id="3.30.450.40">
    <property type="match status" value="1"/>
</dbReference>
<dbReference type="InterPro" id="IPR003018">
    <property type="entry name" value="GAF"/>
</dbReference>
<dbReference type="InterPro" id="IPR029787">
    <property type="entry name" value="Nucleotide_cyclase"/>
</dbReference>
<dbReference type="SUPFAM" id="SSF55073">
    <property type="entry name" value="Nucleotide cyclase"/>
    <property type="match status" value="1"/>
</dbReference>
<dbReference type="SMART" id="SM00267">
    <property type="entry name" value="GGDEF"/>
    <property type="match status" value="1"/>
</dbReference>
<dbReference type="Gene3D" id="3.30.70.270">
    <property type="match status" value="1"/>
</dbReference>
<dbReference type="SUPFAM" id="SSF55781">
    <property type="entry name" value="GAF domain-like"/>
    <property type="match status" value="1"/>
</dbReference>
<reference evidence="4" key="1">
    <citation type="journal article" date="2021" name="PeerJ">
        <title>Extensive microbial diversity within the chicken gut microbiome revealed by metagenomics and culture.</title>
        <authorList>
            <person name="Gilroy R."/>
            <person name="Ravi A."/>
            <person name="Getino M."/>
            <person name="Pursley I."/>
            <person name="Horton D.L."/>
            <person name="Alikhan N.F."/>
            <person name="Baker D."/>
            <person name="Gharbi K."/>
            <person name="Hall N."/>
            <person name="Watson M."/>
            <person name="Adriaenssens E.M."/>
            <person name="Foster-Nyarko E."/>
            <person name="Jarju S."/>
            <person name="Secka A."/>
            <person name="Antonio M."/>
            <person name="Oren A."/>
            <person name="Chaudhuri R.R."/>
            <person name="La Ragione R."/>
            <person name="Hildebrand F."/>
            <person name="Pallen M.J."/>
        </authorList>
    </citation>
    <scope>NUCLEOTIDE SEQUENCE</scope>
    <source>
        <strain evidence="4">5032</strain>
    </source>
</reference>
<gene>
    <name evidence="4" type="ORF">H9784_09015</name>
</gene>
<organism evidence="4 5">
    <name type="scientific">Candidatus Desulfovibrio intestinavium</name>
    <dbReference type="NCBI Taxonomy" id="2838534"/>
    <lineage>
        <taxon>Bacteria</taxon>
        <taxon>Pseudomonadati</taxon>
        <taxon>Thermodesulfobacteriota</taxon>
        <taxon>Desulfovibrionia</taxon>
        <taxon>Desulfovibrionales</taxon>
        <taxon>Desulfovibrionaceae</taxon>
        <taxon>Desulfovibrio</taxon>
    </lineage>
</organism>
<dbReference type="SMART" id="SM00065">
    <property type="entry name" value="GAF"/>
    <property type="match status" value="1"/>
</dbReference>
<sequence length="455" mass="52133">MNCTNNCNNHLPTGQDCFTTMVADSLDDIIYINDPVTYDILWLNKAACQYVQTADILGKKCYQLFQNLDAPCPFCPIPNLSHDKFYTWEHYNEKFGRYFRIKDKLITCDGTPLHMEVATDITESVLERKSIKNQLAVEQTLLRCVRTLLAEEDFSTAMEKALLLAGRLYEADRCYIFETKYDDSGREIAVNTHEWCAQGVTPQKANLQSVPLDVLSPWMTAFSNSNYVIIKDIEEIKKESPDLYDVLKPQDIKSLYVVPLKINDRLSGFIGVDNPRNSHHDLTLLFSLAYFMDNTISRTRMADELRALGLRDPLTRLGNRNAYRITCNSLAAGDMHNVGVLFIDLNNLKYLNDTYGHEKGDELIVNISRIFASHFRSSNIFRIGGDEFVFICNEIHEDVFLHKLEKMKQDCETAYPGGISLGFIWQANPVSLDFLIHEADERMYADKKRIKGAKH</sequence>
<keyword evidence="4" id="KW-0548">Nucleotidyltransferase</keyword>
<dbReference type="NCBIfam" id="TIGR00254">
    <property type="entry name" value="GGDEF"/>
    <property type="match status" value="1"/>
</dbReference>
<dbReference type="AlphaFoldDB" id="A0A9D2HMH6"/>
<comment type="caution">
    <text evidence="4">The sequence shown here is derived from an EMBL/GenBank/DDBJ whole genome shotgun (WGS) entry which is preliminary data.</text>
</comment>
<dbReference type="Pfam" id="PF01590">
    <property type="entry name" value="GAF"/>
    <property type="match status" value="1"/>
</dbReference>
<dbReference type="InterPro" id="IPR043128">
    <property type="entry name" value="Rev_trsase/Diguanyl_cyclase"/>
</dbReference>
<dbReference type="Pfam" id="PF00990">
    <property type="entry name" value="GGDEF"/>
    <property type="match status" value="1"/>
</dbReference>
<feature type="domain" description="GGDEF" evidence="3">
    <location>
        <begin position="336"/>
        <end position="455"/>
    </location>
</feature>
<reference evidence="4" key="2">
    <citation type="submission" date="2021-04" db="EMBL/GenBank/DDBJ databases">
        <authorList>
            <person name="Gilroy R."/>
        </authorList>
    </citation>
    <scope>NUCLEOTIDE SEQUENCE</scope>
    <source>
        <strain evidence="4">5032</strain>
    </source>
</reference>
<dbReference type="EMBL" id="DWZD01000047">
    <property type="protein sequence ID" value="HJA79686.1"/>
    <property type="molecule type" value="Genomic_DNA"/>
</dbReference>
<name>A0A9D2HMH6_9BACT</name>
<dbReference type="PROSITE" id="PS50887">
    <property type="entry name" value="GGDEF"/>
    <property type="match status" value="1"/>
</dbReference>
<evidence type="ECO:0000313" key="4">
    <source>
        <dbReference type="EMBL" id="HJA79686.1"/>
    </source>
</evidence>
<dbReference type="InterPro" id="IPR029016">
    <property type="entry name" value="GAF-like_dom_sf"/>
</dbReference>
<keyword evidence="4" id="KW-0808">Transferase</keyword>
<accession>A0A9D2HMH6</accession>
<dbReference type="PANTHER" id="PTHR45138">
    <property type="entry name" value="REGULATORY COMPONENTS OF SENSORY TRANSDUCTION SYSTEM"/>
    <property type="match status" value="1"/>
</dbReference>
<dbReference type="PANTHER" id="PTHR45138:SF9">
    <property type="entry name" value="DIGUANYLATE CYCLASE DGCM-RELATED"/>
    <property type="match status" value="1"/>
</dbReference>
<comment type="catalytic activity">
    <reaction evidence="2">
        <text>2 GTP = 3',3'-c-di-GMP + 2 diphosphate</text>
        <dbReference type="Rhea" id="RHEA:24898"/>
        <dbReference type="ChEBI" id="CHEBI:33019"/>
        <dbReference type="ChEBI" id="CHEBI:37565"/>
        <dbReference type="ChEBI" id="CHEBI:58805"/>
        <dbReference type="EC" id="2.7.7.65"/>
    </reaction>
</comment>
<protein>
    <recommendedName>
        <fullName evidence="1">diguanylate cyclase</fullName>
        <ecNumber evidence="1">2.7.7.65</ecNumber>
    </recommendedName>
</protein>
<evidence type="ECO:0000259" key="3">
    <source>
        <dbReference type="PROSITE" id="PS50887"/>
    </source>
</evidence>
<dbReference type="InterPro" id="IPR000160">
    <property type="entry name" value="GGDEF_dom"/>
</dbReference>
<evidence type="ECO:0000313" key="5">
    <source>
        <dbReference type="Proteomes" id="UP000823821"/>
    </source>
</evidence>
<dbReference type="CDD" id="cd01949">
    <property type="entry name" value="GGDEF"/>
    <property type="match status" value="1"/>
</dbReference>
<evidence type="ECO:0000256" key="1">
    <source>
        <dbReference type="ARBA" id="ARBA00012528"/>
    </source>
</evidence>
<proteinExistence type="predicted"/>
<evidence type="ECO:0000256" key="2">
    <source>
        <dbReference type="ARBA" id="ARBA00034247"/>
    </source>
</evidence>
<dbReference type="GO" id="GO:0052621">
    <property type="term" value="F:diguanylate cyclase activity"/>
    <property type="evidence" value="ECO:0007669"/>
    <property type="project" value="UniProtKB-EC"/>
</dbReference>